<dbReference type="RefSeq" id="WP_084861528.1">
    <property type="nucleotide sequence ID" value="NZ_NCVJ01000015.1"/>
</dbReference>
<reference evidence="1 2" key="1">
    <citation type="journal article" date="2016" name="Eur. J. Clin. Microbiol. Infect. Dis.">
        <title>Whole genome sequencing as a tool for phylogenetic analysis of clinical strains of Mitis group streptococci.</title>
        <authorList>
            <person name="Rasmussen L.H."/>
            <person name="Dargis R."/>
            <person name="Hojholt K."/>
            <person name="Christensen J.J."/>
            <person name="Skovgaard O."/>
            <person name="Justesen U.S."/>
            <person name="Rosenvinge F.S."/>
            <person name="Moser C."/>
            <person name="Lukjancenko O."/>
            <person name="Rasmussen S."/>
            <person name="Nielsen X.C."/>
        </authorList>
    </citation>
    <scope>NUCLEOTIDE SEQUENCE [LARGE SCALE GENOMIC DNA]</scope>
    <source>
        <strain evidence="1 2">RH_12363_08</strain>
    </source>
</reference>
<proteinExistence type="predicted"/>
<dbReference type="AlphaFoldDB" id="A0A1X1KNE5"/>
<comment type="caution">
    <text evidence="1">The sequence shown here is derived from an EMBL/GenBank/DDBJ whole genome shotgun (WGS) entry which is preliminary data.</text>
</comment>
<organism evidence="1 2">
    <name type="scientific">Streptococcus mitis</name>
    <dbReference type="NCBI Taxonomy" id="28037"/>
    <lineage>
        <taxon>Bacteria</taxon>
        <taxon>Bacillati</taxon>
        <taxon>Bacillota</taxon>
        <taxon>Bacilli</taxon>
        <taxon>Lactobacillales</taxon>
        <taxon>Streptococcaceae</taxon>
        <taxon>Streptococcus</taxon>
        <taxon>Streptococcus mitis group</taxon>
    </lineage>
</organism>
<protein>
    <submittedName>
        <fullName evidence="1">Uncharacterized protein</fullName>
    </submittedName>
</protein>
<evidence type="ECO:0000313" key="1">
    <source>
        <dbReference type="EMBL" id="ORP00956.1"/>
    </source>
</evidence>
<gene>
    <name evidence="1" type="ORF">B7696_00370</name>
</gene>
<accession>A0A1X1KNE5</accession>
<evidence type="ECO:0000313" key="2">
    <source>
        <dbReference type="Proteomes" id="UP000193234"/>
    </source>
</evidence>
<dbReference type="Proteomes" id="UP000193234">
    <property type="component" value="Unassembled WGS sequence"/>
</dbReference>
<sequence>MNETLDQLVMNSLAIKLAKCELESAQNEAFYQLATSELQAMNEVLEYDPALKELFEEIKAKMQKGE</sequence>
<name>A0A1X1KNE5_STRMT</name>
<dbReference type="EMBL" id="NCVJ01000015">
    <property type="protein sequence ID" value="ORP00956.1"/>
    <property type="molecule type" value="Genomic_DNA"/>
</dbReference>